<keyword evidence="1" id="KW-0175">Coiled coil</keyword>
<dbReference type="SUPFAM" id="SSF52047">
    <property type="entry name" value="RNI-like"/>
    <property type="match status" value="1"/>
</dbReference>
<dbReference type="SMART" id="SM00368">
    <property type="entry name" value="LRR_RI"/>
    <property type="match status" value="3"/>
</dbReference>
<dbReference type="EMBL" id="JANEYF010005332">
    <property type="protein sequence ID" value="KAJ8928572.1"/>
    <property type="molecule type" value="Genomic_DNA"/>
</dbReference>
<gene>
    <name evidence="2" type="ORF">NQ314_018857</name>
</gene>
<feature type="coiled-coil region" evidence="1">
    <location>
        <begin position="409"/>
        <end position="443"/>
    </location>
</feature>
<proteinExistence type="predicted"/>
<dbReference type="InterPro" id="IPR032675">
    <property type="entry name" value="LRR_dom_sf"/>
</dbReference>
<evidence type="ECO:0000313" key="3">
    <source>
        <dbReference type="Proteomes" id="UP001162156"/>
    </source>
</evidence>
<protein>
    <recommendedName>
        <fullName evidence="4">Centrosomal protein of 78 kDa</fullName>
    </recommendedName>
</protein>
<dbReference type="PANTHER" id="PTHR24110">
    <property type="entry name" value="CENTROSOMAL PROTEIN OF 78 KDA"/>
    <property type="match status" value="1"/>
</dbReference>
<sequence length="492" mass="56799">MDTSKSSVRTNLKPINVFYVWYTELCRRINCTPAPVVKPAKPKCQTILEFVADRLKVEEWNPIINALRHDTSLHVINIKSRINKCQFLHEVDTEEKAKHMKRRFGSLWTSYILRQLMKSLSTSVRNTEVLTCLELDGLPMFSDYLEPLLQALKKNKTIKSLSFANCTIKDIGCQLICTYLRFTPNVEIINLSGCDLSGESGDHLAKLIKYQQINRYCESWHNSLRYENPLSGVMRGIKRITINCNPNFGDDGFNFILGELEDDLWIKAVDLQKCGITENLAGKIIDTVEYNRSLEIVDLRQNEMLNISTIERVLQLLRDKQQFGFQPEYQWCNTALTLTWNSVRDTQSKFSVGTSSIHKSKSAPMKNVSKGSNFTNEQVIRKSKTVDNIQRKSGKIILSKTNYIDTEKVLELNTKLKEEIQKRKEIEKRNEELEHELEEIKSADKIEMQNARQNISKNYLQIVKSIGIKPKAHSSVENNIKQETCVKEKRKV</sequence>
<dbReference type="GO" id="GO:0036064">
    <property type="term" value="C:ciliary basal body"/>
    <property type="evidence" value="ECO:0007669"/>
    <property type="project" value="TreeGrafter"/>
</dbReference>
<evidence type="ECO:0000313" key="2">
    <source>
        <dbReference type="EMBL" id="KAJ8928572.1"/>
    </source>
</evidence>
<organism evidence="2 3">
    <name type="scientific">Rhamnusium bicolor</name>
    <dbReference type="NCBI Taxonomy" id="1586634"/>
    <lineage>
        <taxon>Eukaryota</taxon>
        <taxon>Metazoa</taxon>
        <taxon>Ecdysozoa</taxon>
        <taxon>Arthropoda</taxon>
        <taxon>Hexapoda</taxon>
        <taxon>Insecta</taxon>
        <taxon>Pterygota</taxon>
        <taxon>Neoptera</taxon>
        <taxon>Endopterygota</taxon>
        <taxon>Coleoptera</taxon>
        <taxon>Polyphaga</taxon>
        <taxon>Cucujiformia</taxon>
        <taxon>Chrysomeloidea</taxon>
        <taxon>Cerambycidae</taxon>
        <taxon>Lepturinae</taxon>
        <taxon>Rhagiini</taxon>
        <taxon>Rhamnusium</taxon>
    </lineage>
</organism>
<dbReference type="GO" id="GO:0044782">
    <property type="term" value="P:cilium organization"/>
    <property type="evidence" value="ECO:0007669"/>
    <property type="project" value="TreeGrafter"/>
</dbReference>
<reference evidence="2" key="1">
    <citation type="journal article" date="2023" name="Insect Mol. Biol.">
        <title>Genome sequencing provides insights into the evolution of gene families encoding plant cell wall-degrading enzymes in longhorned beetles.</title>
        <authorList>
            <person name="Shin N.R."/>
            <person name="Okamura Y."/>
            <person name="Kirsch R."/>
            <person name="Pauchet Y."/>
        </authorList>
    </citation>
    <scope>NUCLEOTIDE SEQUENCE</scope>
    <source>
        <strain evidence="2">RBIC_L_NR</strain>
    </source>
</reference>
<keyword evidence="3" id="KW-1185">Reference proteome</keyword>
<accession>A0AAV8WQY3</accession>
<evidence type="ECO:0000256" key="1">
    <source>
        <dbReference type="SAM" id="Coils"/>
    </source>
</evidence>
<dbReference type="AlphaFoldDB" id="A0AAV8WQY3"/>
<dbReference type="InterPro" id="IPR026212">
    <property type="entry name" value="Cep78"/>
</dbReference>
<evidence type="ECO:0008006" key="4">
    <source>
        <dbReference type="Google" id="ProtNLM"/>
    </source>
</evidence>
<dbReference type="GO" id="GO:0005813">
    <property type="term" value="C:centrosome"/>
    <property type="evidence" value="ECO:0007669"/>
    <property type="project" value="TreeGrafter"/>
</dbReference>
<dbReference type="Proteomes" id="UP001162156">
    <property type="component" value="Unassembled WGS sequence"/>
</dbReference>
<dbReference type="PRINTS" id="PR02062">
    <property type="entry name" value="CENTROSOME78"/>
</dbReference>
<dbReference type="PANTHER" id="PTHR24110:SF3">
    <property type="entry name" value="CENTROSOMAL PROTEIN OF 78 KDA"/>
    <property type="match status" value="1"/>
</dbReference>
<comment type="caution">
    <text evidence="2">The sequence shown here is derived from an EMBL/GenBank/DDBJ whole genome shotgun (WGS) entry which is preliminary data.</text>
</comment>
<name>A0AAV8WQY3_9CUCU</name>
<dbReference type="Gene3D" id="3.80.10.10">
    <property type="entry name" value="Ribonuclease Inhibitor"/>
    <property type="match status" value="2"/>
</dbReference>